<dbReference type="SMART" id="SM00382">
    <property type="entry name" value="AAA"/>
    <property type="match status" value="1"/>
</dbReference>
<accession>A0ABW6EHQ8</accession>
<comment type="caution">
    <text evidence="2">The sequence shown here is derived from an EMBL/GenBank/DDBJ whole genome shotgun (WGS) entry which is preliminary data.</text>
</comment>
<proteinExistence type="predicted"/>
<dbReference type="EC" id="3.6.4.-" evidence="2"/>
<dbReference type="InterPro" id="IPR014001">
    <property type="entry name" value="Helicase_ATP-bd"/>
</dbReference>
<dbReference type="SUPFAM" id="SSF52540">
    <property type="entry name" value="P-loop containing nucleoside triphosphate hydrolases"/>
    <property type="match status" value="1"/>
</dbReference>
<evidence type="ECO:0000313" key="2">
    <source>
        <dbReference type="EMBL" id="MFD4213486.1"/>
    </source>
</evidence>
<dbReference type="RefSeq" id="WP_382825049.1">
    <property type="nucleotide sequence ID" value="NZ_JBHXLY010000005.1"/>
</dbReference>
<dbReference type="InterPro" id="IPR003593">
    <property type="entry name" value="AAA+_ATPase"/>
</dbReference>
<keyword evidence="2" id="KW-0347">Helicase</keyword>
<sequence>MAEAFDLRDWQQEARERYHGRNGGTGGSFLVVATPGAGKTTFALTIAEDLMSQSVIDKIVVVAPTAHLRLQWSHAASKRGIQLDHRFVNANGIVGKDFDGVAVTYHAVASEPLLWRKLCSGRRTLVIFDEIHHAGEGDGQKWGPALKQAFEMADRRLLLSGTPFRTDGSAIPFVEYEEGRAKAGYNYDYGTALADGGVVRPAVFPAMDGESKWRRSGELEVTSVALADTDEKTVPPALKAALDPTGLWIPSVLREADAALTQARIDTPDAGGLVVAFDQSAARAYAQILQQITGEEPAIAVSDEPEASRIIKGFADSDRRWIVAVQMVAEGVDIPRLAVGVYASRIRTQMFFIQVAGRFVRLRGEEDETTARLFIPSIQPLLSYAQDIEKTVDAVLADEEKRVRETHENDGGDPDEPLSLLPTFETVGSSQAVHHTTIASGESITPEEMNYAKSVMNRAGSAPRGTTPEYVALILRTAGAGTAVPAQRPADTAQAPLADQKHDVRRLLRRKVGRYSIVANKPHEYIHAELNRHFGDTAKTATLETLLKRIALLDRWLEG</sequence>
<dbReference type="PANTHER" id="PTHR47396:SF2">
    <property type="entry name" value="HELICASE ATP-BINDING DOMAIN-CONTAINING PROTEIN"/>
    <property type="match status" value="1"/>
</dbReference>
<keyword evidence="2" id="KW-0547">Nucleotide-binding</keyword>
<reference evidence="2 3" key="1">
    <citation type="submission" date="2024-09" db="EMBL/GenBank/DDBJ databases">
        <title>The Natural Products Discovery Center: Release of the First 8490 Sequenced Strains for Exploring Actinobacteria Biosynthetic Diversity.</title>
        <authorList>
            <person name="Kalkreuter E."/>
            <person name="Kautsar S.A."/>
            <person name="Yang D."/>
            <person name="Bader C.D."/>
            <person name="Teijaro C.N."/>
            <person name="Fluegel L."/>
            <person name="Davis C.M."/>
            <person name="Simpson J.R."/>
            <person name="Lauterbach L."/>
            <person name="Steele A.D."/>
            <person name="Gui C."/>
            <person name="Meng S."/>
            <person name="Li G."/>
            <person name="Viehrig K."/>
            <person name="Ye F."/>
            <person name="Su P."/>
            <person name="Kiefer A.F."/>
            <person name="Nichols A."/>
            <person name="Cepeda A.J."/>
            <person name="Yan W."/>
            <person name="Fan B."/>
            <person name="Jiang Y."/>
            <person name="Adhikari A."/>
            <person name="Zheng C.-J."/>
            <person name="Schuster L."/>
            <person name="Cowan T.M."/>
            <person name="Smanski M.J."/>
            <person name="Chevrette M.G."/>
            <person name="De Carvalho L.P.S."/>
            <person name="Shen B."/>
        </authorList>
    </citation>
    <scope>NUCLEOTIDE SEQUENCE [LARGE SCALE GENOMIC DNA]</scope>
    <source>
        <strain evidence="2 3">NPDC058546</strain>
    </source>
</reference>
<dbReference type="EMBL" id="JBHXOF010000004">
    <property type="protein sequence ID" value="MFD4213486.1"/>
    <property type="molecule type" value="Genomic_DNA"/>
</dbReference>
<organism evidence="2 3">
    <name type="scientific">Streptomyces sindenensis</name>
    <dbReference type="NCBI Taxonomy" id="67363"/>
    <lineage>
        <taxon>Bacteria</taxon>
        <taxon>Bacillati</taxon>
        <taxon>Actinomycetota</taxon>
        <taxon>Actinomycetes</taxon>
        <taxon>Kitasatosporales</taxon>
        <taxon>Streptomycetaceae</taxon>
        <taxon>Streptomyces</taxon>
    </lineage>
</organism>
<name>A0ABW6EHQ8_9ACTN</name>
<protein>
    <submittedName>
        <fullName evidence="2">DEAD/DEAH box helicase</fullName>
        <ecNumber evidence="2">3.6.4.-</ecNumber>
    </submittedName>
</protein>
<dbReference type="GO" id="GO:0016787">
    <property type="term" value="F:hydrolase activity"/>
    <property type="evidence" value="ECO:0007669"/>
    <property type="project" value="UniProtKB-KW"/>
</dbReference>
<dbReference type="Proteomes" id="UP001598251">
    <property type="component" value="Unassembled WGS sequence"/>
</dbReference>
<dbReference type="SMART" id="SM00487">
    <property type="entry name" value="DEXDc"/>
    <property type="match status" value="1"/>
</dbReference>
<dbReference type="InterPro" id="IPR050742">
    <property type="entry name" value="Helicase_Restrict-Modif_Enz"/>
</dbReference>
<keyword evidence="2" id="KW-0378">Hydrolase</keyword>
<gene>
    <name evidence="2" type="ORF">ACFWSS_11385</name>
</gene>
<dbReference type="InterPro" id="IPR027417">
    <property type="entry name" value="P-loop_NTPase"/>
</dbReference>
<evidence type="ECO:0000259" key="1">
    <source>
        <dbReference type="PROSITE" id="PS51192"/>
    </source>
</evidence>
<evidence type="ECO:0000313" key="3">
    <source>
        <dbReference type="Proteomes" id="UP001598251"/>
    </source>
</evidence>
<keyword evidence="3" id="KW-1185">Reference proteome</keyword>
<keyword evidence="2" id="KW-0067">ATP-binding</keyword>
<dbReference type="PANTHER" id="PTHR47396">
    <property type="entry name" value="TYPE I RESTRICTION ENZYME ECOKI R PROTEIN"/>
    <property type="match status" value="1"/>
</dbReference>
<dbReference type="InterPro" id="IPR006935">
    <property type="entry name" value="Helicase/UvrB_N"/>
</dbReference>
<dbReference type="GO" id="GO:0004386">
    <property type="term" value="F:helicase activity"/>
    <property type="evidence" value="ECO:0007669"/>
    <property type="project" value="UniProtKB-KW"/>
</dbReference>
<dbReference type="PROSITE" id="PS51192">
    <property type="entry name" value="HELICASE_ATP_BIND_1"/>
    <property type="match status" value="1"/>
</dbReference>
<dbReference type="Gene3D" id="3.40.50.300">
    <property type="entry name" value="P-loop containing nucleotide triphosphate hydrolases"/>
    <property type="match status" value="2"/>
</dbReference>
<feature type="domain" description="Helicase ATP-binding" evidence="1">
    <location>
        <begin position="20"/>
        <end position="181"/>
    </location>
</feature>
<dbReference type="Pfam" id="PF04851">
    <property type="entry name" value="ResIII"/>
    <property type="match status" value="1"/>
</dbReference>